<comment type="caution">
    <text evidence="1">The sequence shown here is derived from an EMBL/GenBank/DDBJ whole genome shotgun (WGS) entry which is preliminary data.</text>
</comment>
<organism evidence="1 2">
    <name type="scientific">Cinchona calisaya</name>
    <dbReference type="NCBI Taxonomy" id="153742"/>
    <lineage>
        <taxon>Eukaryota</taxon>
        <taxon>Viridiplantae</taxon>
        <taxon>Streptophyta</taxon>
        <taxon>Embryophyta</taxon>
        <taxon>Tracheophyta</taxon>
        <taxon>Spermatophyta</taxon>
        <taxon>Magnoliopsida</taxon>
        <taxon>eudicotyledons</taxon>
        <taxon>Gunneridae</taxon>
        <taxon>Pentapetalae</taxon>
        <taxon>asterids</taxon>
        <taxon>lamiids</taxon>
        <taxon>Gentianales</taxon>
        <taxon>Rubiaceae</taxon>
        <taxon>Cinchonoideae</taxon>
        <taxon>Cinchoneae</taxon>
        <taxon>Cinchona</taxon>
    </lineage>
</organism>
<dbReference type="PANTHER" id="PTHR46984:SF1">
    <property type="entry name" value="LEUCINE-RICH REPEAT-CONTAINING PROTEIN 71"/>
    <property type="match status" value="1"/>
</dbReference>
<evidence type="ECO:0000313" key="2">
    <source>
        <dbReference type="Proteomes" id="UP001630127"/>
    </source>
</evidence>
<dbReference type="AlphaFoldDB" id="A0ABD2Y3A7"/>
<dbReference type="InterPro" id="IPR032675">
    <property type="entry name" value="LRR_dom_sf"/>
</dbReference>
<protein>
    <submittedName>
        <fullName evidence="1">Uncharacterized protein</fullName>
    </submittedName>
</protein>
<accession>A0ABD2Y3A7</accession>
<dbReference type="SUPFAM" id="SSF52047">
    <property type="entry name" value="RNI-like"/>
    <property type="match status" value="1"/>
</dbReference>
<dbReference type="PANTHER" id="PTHR46984">
    <property type="entry name" value="LEUCINE-RICH REPEAT-CONTAINING PROTEIN 71"/>
    <property type="match status" value="1"/>
</dbReference>
<dbReference type="Gene3D" id="3.80.10.10">
    <property type="entry name" value="Ribonuclease Inhibitor"/>
    <property type="match status" value="2"/>
</dbReference>
<evidence type="ECO:0000313" key="1">
    <source>
        <dbReference type="EMBL" id="KAL3501275.1"/>
    </source>
</evidence>
<gene>
    <name evidence="1" type="ORF">ACH5RR_035724</name>
</gene>
<name>A0ABD2Y3A7_9GENT</name>
<dbReference type="InterPro" id="IPR001611">
    <property type="entry name" value="Leu-rich_rpt"/>
</dbReference>
<keyword evidence="2" id="KW-1185">Reference proteome</keyword>
<sequence>MNDIGDEGAEKLAEALRLNRSITNIDFGGNDIHAKGVNAIAQVFKDNSVITSMESLLLICRGTTVYYQLLDLRGNGLDEGAVFIPCSLKVVNEALTTLNLGFNEIRDEGAFAIAQAVKTSEDVRFTSLNFASNFFRKLGQNHINGKPMSRVLVDNGAAVNILPLRIVRRLSKSGERKNKAEALINVDQGQSSVPSKVRGWQADWICPGRRLRAAAHQ</sequence>
<dbReference type="SMART" id="SM00368">
    <property type="entry name" value="LRR_RI"/>
    <property type="match status" value="2"/>
</dbReference>
<reference evidence="1 2" key="1">
    <citation type="submission" date="2024-11" db="EMBL/GenBank/DDBJ databases">
        <title>A near-complete genome assembly of Cinchona calisaya.</title>
        <authorList>
            <person name="Lian D.C."/>
            <person name="Zhao X.W."/>
            <person name="Wei L."/>
        </authorList>
    </citation>
    <scope>NUCLEOTIDE SEQUENCE [LARGE SCALE GENOMIC DNA]</scope>
    <source>
        <tissue evidence="1">Nenye</tissue>
    </source>
</reference>
<dbReference type="Proteomes" id="UP001630127">
    <property type="component" value="Unassembled WGS sequence"/>
</dbReference>
<dbReference type="InterPro" id="IPR053040">
    <property type="entry name" value="LRR-containing_protein_71"/>
</dbReference>
<proteinExistence type="predicted"/>
<dbReference type="Pfam" id="PF13516">
    <property type="entry name" value="LRR_6"/>
    <property type="match status" value="3"/>
</dbReference>
<dbReference type="EMBL" id="JBJUIK010000015">
    <property type="protein sequence ID" value="KAL3501275.1"/>
    <property type="molecule type" value="Genomic_DNA"/>
</dbReference>